<dbReference type="OrthoDB" id="9793837at2"/>
<evidence type="ECO:0000313" key="2">
    <source>
        <dbReference type="EMBL" id="SMH27036.1"/>
    </source>
</evidence>
<reference evidence="2 3" key="1">
    <citation type="submission" date="2017-04" db="EMBL/GenBank/DDBJ databases">
        <authorList>
            <person name="Afonso C.L."/>
            <person name="Miller P.J."/>
            <person name="Scott M.A."/>
            <person name="Spackman E."/>
            <person name="Goraichik I."/>
            <person name="Dimitrov K.M."/>
            <person name="Suarez D.L."/>
            <person name="Swayne D.E."/>
        </authorList>
    </citation>
    <scope>NUCLEOTIDE SEQUENCE [LARGE SCALE GENOMIC DNA]</scope>
    <source>
        <strain evidence="2 3">LMG26642</strain>
    </source>
</reference>
<gene>
    <name evidence="2" type="ORF">SAMN04488700_0417</name>
</gene>
<evidence type="ECO:0000259" key="1">
    <source>
        <dbReference type="Pfam" id="PF20376"/>
    </source>
</evidence>
<proteinExistence type="predicted"/>
<keyword evidence="3" id="KW-1185">Reference proteome</keyword>
<dbReference type="InterPro" id="IPR046612">
    <property type="entry name" value="DUF6671"/>
</dbReference>
<dbReference type="EMBL" id="FXBJ01000002">
    <property type="protein sequence ID" value="SMH27036.1"/>
    <property type="molecule type" value="Genomic_DNA"/>
</dbReference>
<dbReference type="RefSeq" id="WP_085558757.1">
    <property type="nucleotide sequence ID" value="NZ_FOAH01000029.1"/>
</dbReference>
<feature type="domain" description="DUF6671" evidence="1">
    <location>
        <begin position="71"/>
        <end position="291"/>
    </location>
</feature>
<protein>
    <recommendedName>
        <fullName evidence="1">DUF6671 domain-containing protein</fullName>
    </recommendedName>
</protein>
<dbReference type="AlphaFoldDB" id="A0A1X7MSM6"/>
<accession>A0A1X7MSM6</accession>
<organism evidence="2 3">
    <name type="scientific">Carnobacterium iners</name>
    <dbReference type="NCBI Taxonomy" id="1073423"/>
    <lineage>
        <taxon>Bacteria</taxon>
        <taxon>Bacillati</taxon>
        <taxon>Bacillota</taxon>
        <taxon>Bacilli</taxon>
        <taxon>Lactobacillales</taxon>
        <taxon>Carnobacteriaceae</taxon>
        <taxon>Carnobacterium</taxon>
    </lineage>
</organism>
<evidence type="ECO:0000313" key="3">
    <source>
        <dbReference type="Proteomes" id="UP000193435"/>
    </source>
</evidence>
<dbReference type="Proteomes" id="UP000193435">
    <property type="component" value="Unassembled WGS sequence"/>
</dbReference>
<sequence>MSQEEVVQSLFQNRIAILATMHKKEEVISPLLEKELGIKTIVPEGFDSDKFGTFTGDVERTGDQFEAARRKAEGAMALYSGTLAIASEGTFGPHPFVPFIPFNREIVMLIDKENGIEISGIAMTTETDFKQKVVKSFTEAYEFSLSAGFPKTGIVVKLSEHSKDLGEMIKGITIKEDLEKAVAYALEKSINNEIFIATDMRASYNPKRMKNIEAATRDLLKNIVCLCPSCQWPGYKITDRKKGLPCKWCNYPTELTLSYRYSCGRCGYNEERNYPDGIEQADPGNCQHCNP</sequence>
<name>A0A1X7MSM6_9LACT</name>
<dbReference type="Pfam" id="PF20376">
    <property type="entry name" value="DUF6671"/>
    <property type="match status" value="1"/>
</dbReference>